<proteinExistence type="predicted"/>
<sequence>MSNTINSQFDQGLNNIDWVKYPQLMQKVVSAFMVQISDTLNKLREVISLAQAKTSVSQLKFGFDAASSMQISGLIQSGVGAFQVGGGGYQVKAAFNTANEMGALKTAFEEDYASLDSQINSASSSIEPVPVMNEVEEDGIVIQVQRVDDVPPPVSQERVDVDALHAQKNVLKDKYTTDREDLNHNHQKHYGIGQALSGLGGLLHMIDGGTQAQKTSNDAANGSLEHNYQTQETTRSSINQTVDKLLNIDMYAINVASSRA</sequence>
<dbReference type="EMBL" id="CP075585">
    <property type="protein sequence ID" value="QZA59206.1"/>
    <property type="molecule type" value="Genomic_DNA"/>
</dbReference>
<protein>
    <submittedName>
        <fullName evidence="1">Uncharacterized protein</fullName>
    </submittedName>
</protein>
<dbReference type="RefSeq" id="WP_194844709.1">
    <property type="nucleotide sequence ID" value="NZ_CP075585.1"/>
</dbReference>
<name>A0ABX8Z0K9_9BACT</name>
<evidence type="ECO:0000313" key="2">
    <source>
        <dbReference type="Proteomes" id="UP000822862"/>
    </source>
</evidence>
<dbReference type="Proteomes" id="UP000822862">
    <property type="component" value="Chromosome"/>
</dbReference>
<keyword evidence="2" id="KW-1185">Reference proteome</keyword>
<accession>A0ABX8Z0K9</accession>
<gene>
    <name evidence="1" type="ORF">RHAB15C_0001091</name>
</gene>
<organism evidence="1 2">
    <name type="scientific">Candidatus Rhabdochlamydia porcellionis</name>
    <dbReference type="NCBI Taxonomy" id="225148"/>
    <lineage>
        <taxon>Bacteria</taxon>
        <taxon>Pseudomonadati</taxon>
        <taxon>Chlamydiota</taxon>
        <taxon>Chlamydiia</taxon>
        <taxon>Parachlamydiales</taxon>
        <taxon>Candidatus Rhabdochlamydiaceae</taxon>
        <taxon>Candidatus Rhabdochlamydia</taxon>
    </lineage>
</organism>
<reference evidence="1 2" key="1">
    <citation type="submission" date="2021-05" db="EMBL/GenBank/DDBJ databases">
        <title>Ecology and evolution of chlamydial symbionts of arthropods.</title>
        <authorList>
            <person name="Halter T."/>
            <person name="Sixt B.S."/>
            <person name="Toenshoff E.R."/>
            <person name="Koestlbacher S."/>
            <person name="Schulz F."/>
            <person name="Kostanjsek R."/>
            <person name="Collingro A."/>
            <person name="Hendrickx F."/>
            <person name="Horn M."/>
        </authorList>
    </citation>
    <scope>NUCLEOTIDE SEQUENCE [LARGE SCALE GENOMIC DNA]</scope>
    <source>
        <strain evidence="1 2">15C</strain>
    </source>
</reference>
<evidence type="ECO:0000313" key="1">
    <source>
        <dbReference type="EMBL" id="QZA59206.1"/>
    </source>
</evidence>